<evidence type="ECO:0000256" key="4">
    <source>
        <dbReference type="ARBA" id="ARBA00047942"/>
    </source>
</evidence>
<evidence type="ECO:0000256" key="3">
    <source>
        <dbReference type="ARBA" id="ARBA00022679"/>
    </source>
</evidence>
<dbReference type="GO" id="GO:0032259">
    <property type="term" value="P:methylation"/>
    <property type="evidence" value="ECO:0007669"/>
    <property type="project" value="UniProtKB-KW"/>
</dbReference>
<proteinExistence type="predicted"/>
<dbReference type="InterPro" id="IPR050953">
    <property type="entry name" value="N4_N6_ade-DNA_methylase"/>
</dbReference>
<feature type="compositionally biased region" description="Basic and acidic residues" evidence="5">
    <location>
        <begin position="403"/>
        <end position="420"/>
    </location>
</feature>
<dbReference type="GO" id="GO:0009007">
    <property type="term" value="F:site-specific DNA-methyltransferase (adenine-specific) activity"/>
    <property type="evidence" value="ECO:0007669"/>
    <property type="project" value="UniProtKB-EC"/>
</dbReference>
<keyword evidence="7" id="KW-1185">Reference proteome</keyword>
<evidence type="ECO:0000256" key="2">
    <source>
        <dbReference type="ARBA" id="ARBA00022603"/>
    </source>
</evidence>
<dbReference type="Proteomes" id="UP000538929">
    <property type="component" value="Unassembled WGS sequence"/>
</dbReference>
<dbReference type="SUPFAM" id="SSF53335">
    <property type="entry name" value="S-adenosyl-L-methionine-dependent methyltransferases"/>
    <property type="match status" value="1"/>
</dbReference>
<reference evidence="7" key="1">
    <citation type="submission" date="2019-10" db="EMBL/GenBank/DDBJ databases">
        <title>Streptomyces sp. nov., a novel actinobacterium isolated from alkaline environment.</title>
        <authorList>
            <person name="Golinska P."/>
        </authorList>
    </citation>
    <scope>NUCLEOTIDE SEQUENCE [LARGE SCALE GENOMIC DNA]</scope>
    <source>
        <strain evidence="7">DSM 42118</strain>
    </source>
</reference>
<gene>
    <name evidence="6" type="ORF">FNQ90_00580</name>
</gene>
<dbReference type="EC" id="2.1.1.72" evidence="1"/>
<organism evidence="6 7">
    <name type="scientific">Streptomyces alkaliphilus</name>
    <dbReference type="NCBI Taxonomy" id="1472722"/>
    <lineage>
        <taxon>Bacteria</taxon>
        <taxon>Bacillati</taxon>
        <taxon>Actinomycetota</taxon>
        <taxon>Actinomycetes</taxon>
        <taxon>Kitasatosporales</taxon>
        <taxon>Streptomycetaceae</taxon>
        <taxon>Streptomyces</taxon>
    </lineage>
</organism>
<dbReference type="PANTHER" id="PTHR33841:SF1">
    <property type="entry name" value="DNA METHYLTRANSFERASE A"/>
    <property type="match status" value="1"/>
</dbReference>
<dbReference type="Gene3D" id="3.40.50.150">
    <property type="entry name" value="Vaccinia Virus protein VP39"/>
    <property type="match status" value="2"/>
</dbReference>
<accession>A0A7W3T9A4</accession>
<name>A0A7W3T9A4_9ACTN</name>
<dbReference type="PANTHER" id="PTHR33841">
    <property type="entry name" value="DNA METHYLTRANSFERASE YEEA-RELATED"/>
    <property type="match status" value="1"/>
</dbReference>
<evidence type="ECO:0000313" key="6">
    <source>
        <dbReference type="EMBL" id="MBB0242639.1"/>
    </source>
</evidence>
<dbReference type="EMBL" id="VKHT01000007">
    <property type="protein sequence ID" value="MBB0242639.1"/>
    <property type="molecule type" value="Genomic_DNA"/>
</dbReference>
<keyword evidence="3" id="KW-0808">Transferase</keyword>
<protein>
    <recommendedName>
        <fullName evidence="1">site-specific DNA-methyltransferase (adenine-specific)</fullName>
        <ecNumber evidence="1">2.1.1.72</ecNumber>
    </recommendedName>
</protein>
<dbReference type="InterPro" id="IPR029063">
    <property type="entry name" value="SAM-dependent_MTases_sf"/>
</dbReference>
<comment type="caution">
    <text evidence="6">The sequence shown here is derived from an EMBL/GenBank/DDBJ whole genome shotgun (WGS) entry which is preliminary data.</text>
</comment>
<keyword evidence="2" id="KW-0489">Methyltransferase</keyword>
<evidence type="ECO:0000313" key="7">
    <source>
        <dbReference type="Proteomes" id="UP000538929"/>
    </source>
</evidence>
<comment type="catalytic activity">
    <reaction evidence="4">
        <text>a 2'-deoxyadenosine in DNA + S-adenosyl-L-methionine = an N(6)-methyl-2'-deoxyadenosine in DNA + S-adenosyl-L-homocysteine + H(+)</text>
        <dbReference type="Rhea" id="RHEA:15197"/>
        <dbReference type="Rhea" id="RHEA-COMP:12418"/>
        <dbReference type="Rhea" id="RHEA-COMP:12419"/>
        <dbReference type="ChEBI" id="CHEBI:15378"/>
        <dbReference type="ChEBI" id="CHEBI:57856"/>
        <dbReference type="ChEBI" id="CHEBI:59789"/>
        <dbReference type="ChEBI" id="CHEBI:90615"/>
        <dbReference type="ChEBI" id="CHEBI:90616"/>
        <dbReference type="EC" id="2.1.1.72"/>
    </reaction>
</comment>
<feature type="region of interest" description="Disordered" evidence="5">
    <location>
        <begin position="400"/>
        <end position="420"/>
    </location>
</feature>
<evidence type="ECO:0000256" key="5">
    <source>
        <dbReference type="SAM" id="MobiDB-lite"/>
    </source>
</evidence>
<evidence type="ECO:0000256" key="1">
    <source>
        <dbReference type="ARBA" id="ARBA00011900"/>
    </source>
</evidence>
<sequence length="1841" mass="206971">MSYTYDSFANRGEYLSAHYFSEELQNTLKRTKVGEEGLLALWTSRETDPYDPQPTPRELLPRLRGEYQTTTRPFLASRATEEDLGSTYDDPTGEWAERITTWHTAVLKALGYGDRPEAVTVHNAGREYEVHVAWHGDGVVALDCGWTATLDDALDPEGAGRLLHPLKTADGLLEVGEKLADWLFQSELHEPGGDAPRFILLLCGGVIVLADRNAWAEGRYLAAGLDAALARNDTAKMGELALLATLFSHDMLAPRPDGKGRRIDDLIKASRDNAVGVNTELRKGLQRSVEIIANEVLARLREAEVEPREIEDLKKGPFAKQLTRESLRYLYRILFLLYAEARPELGILPADDSTYEAGYSIARLRELVARDRKLVDEDSRGGFHLFVSLDVLFNKVNHGHRPHGTEADDHKPADQRSEQRGLRFEPLRSELFDAKAITLIGTRVLDPRWDEDGDEPPRWLDLRLRNEALHQVLRLLTMKEAAQKGRQGGFISYRNLGINQLGAVYEGLMSYTGIIAEEELAEVAKPGAKKGGKQYGDPEKGSWLIPAHRLNDYPENTHVVYSAEDAEQYGLRGPKKYAPGTFVYRLAGRDRETSASYYTPESLTKVTVELALKHRLDQEKDADGNTVRTRASELLRYTICEPALGSGAFLNEAINQVAEEYLKRRQEELGVSLDTSKTLDAKQKVKAYIALHNAYGIDLNATGVELAEVSLWLNTMHPGMRAPWFGLHLRRGNSLIGARRWVYEAERIKKERTIGAHTPTKLPFRAPEGGAKQPLPDGAVHQFLLPAPGWGAVAGASGDAKKLVEQLAGPQVEQLKTWKKCIKAKPKTTGGKSSQLARLQAAASRVEFLWKLVAKRMELSEREIARTIEVWGTDHEEDVAEYVFLRRDKQNPDRSLPLTKEQVFKDLFEAEGAPYWRLKQVMDAWCALWFWPLDKVGLLDGTDVEYDTAPVVTVEAGADLDSLLSSVAGEQQPAPEPTPEPTPVAQFVENGLLFAMDGDQMFLGEGGDDDGLVEKKQVKKARTSSTPKKTGGLVRRRDVIPLAELDDWIAFLESMLGTAPVPENTLATTVDSLEELKALEDLIQAEMGMDEARKAVETRYPWMRLVRDIAEKQGFLHWELDFAGVFTGEVGGFDLQVGNPPWVRPEWKEDPVLAEYEPWFMLTEKPKAEDKNRRRDAELAQEEVREYLRGETTNTVTMASYLSASPVYPLISGSQPDLYRAFMCEVWDHAARGGTAGMVHPGTHFAGDKEAVLREAAYRRLIVHGDFVNAGNRFFPPPVGRSSHFGVHIYGARGDISFDSLSWLFTVDSLRFSVTAEDVGVDPGVKYNGDWDERPHPKRVVRVTPDTLRRWRRLAGDDVPLEHTRLLTPVSTAEDPAIDALGTYALRLGALGPDISPGYHESGAKKAKFGPEKNQRLIEYNTGIDGQEDYYARVWSDVILKGSQIGVANPMFKQPSQGGGETRGLDPRVLADDAVPESEYRRVAPRDVFLKEQDRWPDWERCKALLASEEERARARFRIAEMRKIELKEVTDGQIEKFLISKVGTPYSERFRWAWRNQIAPDTERALYAALLPRHVTHVGGVRSAFVSSVRHSVLVGGFWSGLPIDYFLRTLAWTHLHENQAKLLPAPQDDHPLASALLLRTLRLNALTNAYADLWEQLYDPKWSSYESWAIEWPHLATELHDVTPTWQRDTSLRTEYARRAALVEIDALVAVWLGIDADTLLAMYRARFPIMQDFDRVTWFDANERKIAGDRYTYGFDQTKEHWTQFETYLAAVGAPKKNGVLPAPADADALTPNGYTAPFYKANREREMREAHAYFKKRLDEAAAKGLWDPVKMEVPNQ</sequence>
<dbReference type="RefSeq" id="WP_182604437.1">
    <property type="nucleotide sequence ID" value="NZ_VKHT01000007.1"/>
</dbReference>